<feature type="region of interest" description="Disordered" evidence="1">
    <location>
        <begin position="1"/>
        <end position="55"/>
    </location>
</feature>
<dbReference type="eggNOG" id="ENOG502SYFS">
    <property type="taxonomic scope" value="Eukaryota"/>
</dbReference>
<reference evidence="2 3" key="1">
    <citation type="journal article" date="2012" name="New Phytol.">
        <title>Insight into trade-off between wood decay and parasitism from the genome of a fungal forest pathogen.</title>
        <authorList>
            <person name="Olson A."/>
            <person name="Aerts A."/>
            <person name="Asiegbu F."/>
            <person name="Belbahri L."/>
            <person name="Bouzid O."/>
            <person name="Broberg A."/>
            <person name="Canback B."/>
            <person name="Coutinho P.M."/>
            <person name="Cullen D."/>
            <person name="Dalman K."/>
            <person name="Deflorio G."/>
            <person name="van Diepen L.T."/>
            <person name="Dunand C."/>
            <person name="Duplessis S."/>
            <person name="Durling M."/>
            <person name="Gonthier P."/>
            <person name="Grimwood J."/>
            <person name="Fossdal C.G."/>
            <person name="Hansson D."/>
            <person name="Henrissat B."/>
            <person name="Hietala A."/>
            <person name="Himmelstrand K."/>
            <person name="Hoffmeister D."/>
            <person name="Hogberg N."/>
            <person name="James T.Y."/>
            <person name="Karlsson M."/>
            <person name="Kohler A."/>
            <person name="Kues U."/>
            <person name="Lee Y.H."/>
            <person name="Lin Y.C."/>
            <person name="Lind M."/>
            <person name="Lindquist E."/>
            <person name="Lombard V."/>
            <person name="Lucas S."/>
            <person name="Lunden K."/>
            <person name="Morin E."/>
            <person name="Murat C."/>
            <person name="Park J."/>
            <person name="Raffaello T."/>
            <person name="Rouze P."/>
            <person name="Salamov A."/>
            <person name="Schmutz J."/>
            <person name="Solheim H."/>
            <person name="Stahlberg J."/>
            <person name="Velez H."/>
            <person name="de Vries R.P."/>
            <person name="Wiebenga A."/>
            <person name="Woodward S."/>
            <person name="Yakovlev I."/>
            <person name="Garbelotto M."/>
            <person name="Martin F."/>
            <person name="Grigoriev I.V."/>
            <person name="Stenlid J."/>
        </authorList>
    </citation>
    <scope>NUCLEOTIDE SEQUENCE [LARGE SCALE GENOMIC DNA]</scope>
    <source>
        <strain evidence="2 3">TC 32-1</strain>
    </source>
</reference>
<evidence type="ECO:0000313" key="3">
    <source>
        <dbReference type="Proteomes" id="UP000030671"/>
    </source>
</evidence>
<dbReference type="RefSeq" id="XP_009553410.1">
    <property type="nucleotide sequence ID" value="XM_009555115.1"/>
</dbReference>
<dbReference type="EMBL" id="KI925467">
    <property type="protein sequence ID" value="ETW74952.1"/>
    <property type="molecule type" value="Genomic_DNA"/>
</dbReference>
<gene>
    <name evidence="2" type="ORF">HETIRDRAFT_108372</name>
</gene>
<keyword evidence="3" id="KW-1185">Reference proteome</keyword>
<protein>
    <submittedName>
        <fullName evidence="2">Uncharacterized protein</fullName>
    </submittedName>
</protein>
<organism evidence="2 3">
    <name type="scientific">Heterobasidion irregulare (strain TC 32-1)</name>
    <dbReference type="NCBI Taxonomy" id="747525"/>
    <lineage>
        <taxon>Eukaryota</taxon>
        <taxon>Fungi</taxon>
        <taxon>Dikarya</taxon>
        <taxon>Basidiomycota</taxon>
        <taxon>Agaricomycotina</taxon>
        <taxon>Agaricomycetes</taxon>
        <taxon>Russulales</taxon>
        <taxon>Bondarzewiaceae</taxon>
        <taxon>Heterobasidion</taxon>
        <taxon>Heterobasidion annosum species complex</taxon>
    </lineage>
</organism>
<dbReference type="HOGENOM" id="CLU_1129180_0_0_1"/>
<dbReference type="GeneID" id="20666342"/>
<feature type="compositionally biased region" description="Low complexity" evidence="1">
    <location>
        <begin position="43"/>
        <end position="54"/>
    </location>
</feature>
<sequence length="246" mass="26243">MSTDPGDRMVYQVRAPTSPTSREPSALQGIAFTDSPTSNLYTQPHPSSSQLSQPVDLNMEVYSPTESRPESPSMPPSPAGTSVHPIFLSTTDSFDQQSDVVTSSLHSIADWLETVDWDAILGRNPLDAATLNSSPLAAAATRVIRYLNAGIVGRSTKVPELQAARPSSAISTQPGPAGTMTYANAVSRSLPAPSSNRTNRSTTRPASRLANTVNDSFVEDIFRLREAHPNLSASELLALQRQAASP</sequence>
<proteinExistence type="predicted"/>
<dbReference type="InParanoid" id="W4JN13"/>
<dbReference type="AlphaFoldDB" id="W4JN13"/>
<feature type="region of interest" description="Disordered" evidence="1">
    <location>
        <begin position="188"/>
        <end position="208"/>
    </location>
</feature>
<feature type="region of interest" description="Disordered" evidence="1">
    <location>
        <begin position="62"/>
        <end position="81"/>
    </location>
</feature>
<accession>W4JN13</accession>
<dbReference type="STRING" id="747525.W4JN13"/>
<name>W4JN13_HETIT</name>
<dbReference type="Proteomes" id="UP000030671">
    <property type="component" value="Unassembled WGS sequence"/>
</dbReference>
<evidence type="ECO:0000256" key="1">
    <source>
        <dbReference type="SAM" id="MobiDB-lite"/>
    </source>
</evidence>
<evidence type="ECO:0000313" key="2">
    <source>
        <dbReference type="EMBL" id="ETW74952.1"/>
    </source>
</evidence>
<dbReference type="KEGG" id="hir:HETIRDRAFT_108372"/>